<dbReference type="Proteomes" id="UP000639772">
    <property type="component" value="Unassembled WGS sequence"/>
</dbReference>
<accession>A0A835U3H1</accession>
<evidence type="ECO:0000313" key="2">
    <source>
        <dbReference type="Proteomes" id="UP000639772"/>
    </source>
</evidence>
<reference evidence="1 2" key="1">
    <citation type="journal article" date="2020" name="Nat. Food">
        <title>A phased Vanilla planifolia genome enables genetic improvement of flavour and production.</title>
        <authorList>
            <person name="Hasing T."/>
            <person name="Tang H."/>
            <person name="Brym M."/>
            <person name="Khazi F."/>
            <person name="Huang T."/>
            <person name="Chambers A.H."/>
        </authorList>
    </citation>
    <scope>NUCLEOTIDE SEQUENCE [LARGE SCALE GENOMIC DNA]</scope>
    <source>
        <tissue evidence="1">Leaf</tissue>
    </source>
</reference>
<feature type="non-terminal residue" evidence="1">
    <location>
        <position position="1"/>
    </location>
</feature>
<protein>
    <submittedName>
        <fullName evidence="1">Uncharacterized protein</fullName>
    </submittedName>
</protein>
<dbReference type="AlphaFoldDB" id="A0A835U3H1"/>
<comment type="caution">
    <text evidence="1">The sequence shown here is derived from an EMBL/GenBank/DDBJ whole genome shotgun (WGS) entry which is preliminary data.</text>
</comment>
<sequence length="72" mass="8701">SKEWYRSILTKELTINYLKDKLKDKKGTLRGYSRELRFKVNEDFKRKLEEDVCGRERSRSRGVYTRSIVRNG</sequence>
<gene>
    <name evidence="1" type="ORF">HPP92_028557</name>
</gene>
<organism evidence="1 2">
    <name type="scientific">Vanilla planifolia</name>
    <name type="common">Vanilla</name>
    <dbReference type="NCBI Taxonomy" id="51239"/>
    <lineage>
        <taxon>Eukaryota</taxon>
        <taxon>Viridiplantae</taxon>
        <taxon>Streptophyta</taxon>
        <taxon>Embryophyta</taxon>
        <taxon>Tracheophyta</taxon>
        <taxon>Spermatophyta</taxon>
        <taxon>Magnoliopsida</taxon>
        <taxon>Liliopsida</taxon>
        <taxon>Asparagales</taxon>
        <taxon>Orchidaceae</taxon>
        <taxon>Vanilloideae</taxon>
        <taxon>Vanilleae</taxon>
        <taxon>Vanilla</taxon>
    </lineage>
</organism>
<proteinExistence type="predicted"/>
<evidence type="ECO:0000313" key="1">
    <source>
        <dbReference type="EMBL" id="KAG0446962.1"/>
    </source>
</evidence>
<dbReference type="EMBL" id="JADCNM010000520">
    <property type="protein sequence ID" value="KAG0446962.1"/>
    <property type="molecule type" value="Genomic_DNA"/>
</dbReference>
<name>A0A835U3H1_VANPL</name>